<dbReference type="Proteomes" id="UP000002872">
    <property type="component" value="Unassembled WGS sequence"/>
</dbReference>
<organism evidence="2 3">
    <name type="scientific">Nematocida parisii (strain ERTm3)</name>
    <name type="common">Nematode killer fungus</name>
    <dbReference type="NCBI Taxonomy" id="935791"/>
    <lineage>
        <taxon>Eukaryota</taxon>
        <taxon>Fungi</taxon>
        <taxon>Fungi incertae sedis</taxon>
        <taxon>Microsporidia</taxon>
        <taxon>Nematocida</taxon>
    </lineage>
</organism>
<protein>
    <submittedName>
        <fullName evidence="2">Uncharacterized protein</fullName>
    </submittedName>
</protein>
<dbReference type="OMA" id="PESWENE"/>
<gene>
    <name evidence="2" type="ORF">NEQG_01451</name>
</gene>
<dbReference type="InParanoid" id="I3EFL0"/>
<evidence type="ECO:0000313" key="2">
    <source>
        <dbReference type="EMBL" id="EIJ88007.1"/>
    </source>
</evidence>
<keyword evidence="1" id="KW-1133">Transmembrane helix</keyword>
<keyword evidence="1" id="KW-0812">Transmembrane</keyword>
<proteinExistence type="predicted"/>
<keyword evidence="3" id="KW-1185">Reference proteome</keyword>
<dbReference type="HOGENOM" id="CLU_009683_3_0_1"/>
<name>I3EFL0_NEMP3</name>
<reference evidence="2" key="1">
    <citation type="submission" date="2011-01" db="EMBL/GenBank/DDBJ databases">
        <title>The Genome Sequence of Nematocida parisii strain ERTm3.</title>
        <authorList>
            <consortium name="The Broad Institute Genome Sequencing Platform"/>
            <consortium name="The Broad Institute Genome Sequencing Center for Infectious Disease"/>
            <person name="Cuomo C."/>
            <person name="Troemel E."/>
            <person name="Young S.K."/>
            <person name="Zeng Q."/>
            <person name="Gargeya S."/>
            <person name="Fitzgerald M."/>
            <person name="Haas B."/>
            <person name="Abouelleil A."/>
            <person name="Alvarado L."/>
            <person name="Arachchi H.M."/>
            <person name="Berlin A."/>
            <person name="Chapman S.B."/>
            <person name="Gearin G."/>
            <person name="Goldberg J."/>
            <person name="Griggs A."/>
            <person name="Gujja S."/>
            <person name="Hansen M."/>
            <person name="Heiman D."/>
            <person name="Howarth C."/>
            <person name="Larimer J."/>
            <person name="Lui A."/>
            <person name="MacDonald P.J.P."/>
            <person name="McCowen C."/>
            <person name="Montmayeur A."/>
            <person name="Murphy C."/>
            <person name="Neiman D."/>
            <person name="Pearson M."/>
            <person name="Priest M."/>
            <person name="Roberts A."/>
            <person name="Saif S."/>
            <person name="Shea T."/>
            <person name="Sisk P."/>
            <person name="Stolte C."/>
            <person name="Sykes S."/>
            <person name="Wortman J."/>
            <person name="Nusbaum C."/>
            <person name="Birren B."/>
        </authorList>
    </citation>
    <scope>NUCLEOTIDE SEQUENCE</scope>
    <source>
        <strain evidence="2">ERTm3</strain>
    </source>
</reference>
<feature type="transmembrane region" description="Helical" evidence="1">
    <location>
        <begin position="76"/>
        <end position="94"/>
    </location>
</feature>
<dbReference type="OrthoDB" id="10303242at2759"/>
<sequence>MKKTTKREIIRNSENIQKTHINYTQKQEELTTVEHIACCIKNMLKLYSMKSILLFKEVKDNNTIQKKQLFYHKRNLCKVKAIGVLGIMLCYMLFGVKADLGFSKLKELQETRIKVDGGTNLIINPCGSLNLLRGNIYRKSFLISNKRLFDPYLSINHKLKQIGDNNNIRYLYERIEENDIEYTIKENGMVWGGPFLCDMEKNIFRKYISQYHNKFLKMFSIIGSDVDVETDRMGSMGHFLCSEQAKHEKEKILAALLLLSEGINLPIKIEKSINNYYITLPKKNGGSVIFQVAVPIENMNTKDSEENLQPETIEIIKFFIQYRNFSFLKEDRFLAEPTTLESFESGNFLNSPWFLIQAYISGLIDDMNSANALVLAVYDIISEYIQTSPEDDESYEYKAHKMNVFNRLFSPEKNLNSSMKYINTVEAINKKVESTMVIPLYRSSNATLYGFDPLCRKKMIGLCYAKEEDYENETKQAILGLLCCLLYDPDEQEYTTEHLENCSEELREFFKKYNKPSEKISSEACQAWNNIISDRLENRNKVKYENHLAIRGSITILYLIKELTNTSPESWENEFFLLYDRNSHDVKFDEKFSKDLDEYVTRSFMKVSRNKNLSIFVGFKTDEIPENKIKHTYIDIDLRYEANNRKQLVYLTNNGKYAEIFAGSPHILDPSKIDTNRYFEKLKDRHVEDTEFISFLISNYINQIIQNSFEMDDMVKSLIIKNKSIIASKYNNINTLLISGCIQSINYACFLISICLLSLQEENVSEDHPMIRLTSNILGTKSLQETQIQAILFPPIFYTGLYKTNYPNIMVGIDTWRLMSTNSDSFYFFICVSSARKPDIMEKALNMYIYLDKSNSFSIKSPFYDKRVNLEIFRCLFQNGETKYAKKVIHTLQRKYDAENKFSISNTIVFIWFIYSCYQKTPFKYDKVIIELFLLLKSPMVSQIFFYIKEISNKYPEVLDVLNGLKEEMKTNERRNMVSSIIALFDDLDSLLTEYKGPFKNENSFVSSLDS</sequence>
<keyword evidence="1" id="KW-0472">Membrane</keyword>
<accession>I3EFL0</accession>
<evidence type="ECO:0000313" key="3">
    <source>
        <dbReference type="Proteomes" id="UP000002872"/>
    </source>
</evidence>
<dbReference type="EMBL" id="GL870879">
    <property type="protein sequence ID" value="EIJ88007.1"/>
    <property type="molecule type" value="Genomic_DNA"/>
</dbReference>
<dbReference type="AlphaFoldDB" id="I3EFL0"/>
<dbReference type="VEuPathDB" id="MicrosporidiaDB:NEQG_01451"/>
<evidence type="ECO:0000256" key="1">
    <source>
        <dbReference type="SAM" id="Phobius"/>
    </source>
</evidence>